<organism evidence="3 4">
    <name type="scientific">Bradyrhizobium campsiandrae</name>
    <dbReference type="NCBI Taxonomy" id="1729892"/>
    <lineage>
        <taxon>Bacteria</taxon>
        <taxon>Pseudomonadati</taxon>
        <taxon>Pseudomonadota</taxon>
        <taxon>Alphaproteobacteria</taxon>
        <taxon>Hyphomicrobiales</taxon>
        <taxon>Nitrobacteraceae</taxon>
        <taxon>Bradyrhizobium</taxon>
    </lineage>
</organism>
<name>A0ABR7U4I4_9BRAD</name>
<reference evidence="3 4" key="1">
    <citation type="journal article" date="2020" name="Arch. Microbiol.">
        <title>Bradyrhizobium campsiandrae sp. nov., a nitrogen-fixing bacterial strain isolated from a native leguminous tree from the Amazon adapted to flooded conditions.</title>
        <authorList>
            <person name="Cabral Michel D."/>
            <person name="Martins da Costa E."/>
            <person name="Azarias Guimaraes A."/>
            <person name="Soares de Carvalho T."/>
            <person name="Santos de Castro Caputo P."/>
            <person name="Willems A."/>
            <person name="de Souza Moreira F.M."/>
        </authorList>
    </citation>
    <scope>NUCLEOTIDE SEQUENCE [LARGE SCALE GENOMIC DNA]</scope>
    <source>
        <strain evidence="4">INPA 384B</strain>
    </source>
</reference>
<dbReference type="InterPro" id="IPR000160">
    <property type="entry name" value="GGDEF_dom"/>
</dbReference>
<evidence type="ECO:0000313" key="3">
    <source>
        <dbReference type="EMBL" id="MBC9978964.1"/>
    </source>
</evidence>
<dbReference type="InterPro" id="IPR029787">
    <property type="entry name" value="Nucleotide_cyclase"/>
</dbReference>
<dbReference type="Proteomes" id="UP000639516">
    <property type="component" value="Unassembled WGS sequence"/>
</dbReference>
<feature type="domain" description="GGDEF" evidence="2">
    <location>
        <begin position="1"/>
        <end position="79"/>
    </location>
</feature>
<comment type="caution">
    <text evidence="3">The sequence shown here is derived from an EMBL/GenBank/DDBJ whole genome shotgun (WGS) entry which is preliminary data.</text>
</comment>
<evidence type="ECO:0000256" key="1">
    <source>
        <dbReference type="ARBA" id="ARBA00012528"/>
    </source>
</evidence>
<dbReference type="PANTHER" id="PTHR45138">
    <property type="entry name" value="REGULATORY COMPONENTS OF SENSORY TRANSDUCTION SYSTEM"/>
    <property type="match status" value="1"/>
</dbReference>
<protein>
    <recommendedName>
        <fullName evidence="1">diguanylate cyclase</fullName>
        <ecNumber evidence="1">2.7.7.65</ecNumber>
    </recommendedName>
</protein>
<evidence type="ECO:0000313" key="4">
    <source>
        <dbReference type="Proteomes" id="UP000639516"/>
    </source>
</evidence>
<dbReference type="EMBL" id="JAATTO010000015">
    <property type="protein sequence ID" value="MBC9978964.1"/>
    <property type="molecule type" value="Genomic_DNA"/>
</dbReference>
<dbReference type="SUPFAM" id="SSF55073">
    <property type="entry name" value="Nucleotide cyclase"/>
    <property type="match status" value="1"/>
</dbReference>
<gene>
    <name evidence="3" type="ORF">HA482_12175</name>
</gene>
<dbReference type="PANTHER" id="PTHR45138:SF2">
    <property type="entry name" value="DIGUANYLATE CYCLASE VDCA"/>
    <property type="match status" value="1"/>
</dbReference>
<dbReference type="InterPro" id="IPR050469">
    <property type="entry name" value="Diguanylate_Cyclase"/>
</dbReference>
<dbReference type="Pfam" id="PF00990">
    <property type="entry name" value="GGDEF"/>
    <property type="match status" value="1"/>
</dbReference>
<keyword evidence="4" id="KW-1185">Reference proteome</keyword>
<dbReference type="EC" id="2.7.7.65" evidence="1"/>
<dbReference type="PROSITE" id="PS50887">
    <property type="entry name" value="GGDEF"/>
    <property type="match status" value="1"/>
</dbReference>
<dbReference type="InterPro" id="IPR043128">
    <property type="entry name" value="Rev_trsase/Diguanyl_cyclase"/>
</dbReference>
<dbReference type="Gene3D" id="3.30.70.270">
    <property type="match status" value="1"/>
</dbReference>
<proteinExistence type="predicted"/>
<accession>A0ABR7U4I4</accession>
<evidence type="ECO:0000259" key="2">
    <source>
        <dbReference type="PROSITE" id="PS50887"/>
    </source>
</evidence>
<dbReference type="NCBIfam" id="TIGR00254">
    <property type="entry name" value="GGDEF"/>
    <property type="match status" value="1"/>
</dbReference>
<sequence length="79" mass="8620">MPGARLTITQEIAERIRIRIANANVKKRATGELIGQVTISAGVAEFKPGESFEALIERCDQALYRAKQSGRNCTIASDD</sequence>